<name>A0A3S5C633_9PLAT</name>
<accession>A0A3S5C633</accession>
<dbReference type="Proteomes" id="UP000784294">
    <property type="component" value="Unassembled WGS sequence"/>
</dbReference>
<sequence>MLLSSDVDDLASRLLECNCMPSTRRASGQQQLSLATQSFGATGGPGNRDIEDNMSYSPSSTFSLCASLLLHLPLNTFPLSFLLVSLPLVPTGCLQGWTRCEAVSLPTLHPAYVFHRLSVCISVYLSDLFGIWRAYLFTMLSLGTFRVLLQHLPLRFPSSHVDISKKCPILELLTSLFIHFVLDRADAFAILQPFQHLLYSHMHSLSVNPLCPSRPFAHPKPTAWSLSSYRLRLFALATLFGYAPDNQRPSPQFPMVFLTWNLLETKTQWFVSAAAAASVVDCFSWPHNRLSPVVFFSHSVSVLLVSFFTTLPASLNETLRPQGIAFIWCLWHILPSDLAQTSQPNVTAPLSNGFSTIFSP</sequence>
<evidence type="ECO:0000313" key="1">
    <source>
        <dbReference type="EMBL" id="VEL37768.1"/>
    </source>
</evidence>
<dbReference type="AlphaFoldDB" id="A0A3S5C633"/>
<comment type="caution">
    <text evidence="1">The sequence shown here is derived from an EMBL/GenBank/DDBJ whole genome shotgun (WGS) entry which is preliminary data.</text>
</comment>
<gene>
    <name evidence="1" type="ORF">PXEA_LOCUS31208</name>
</gene>
<dbReference type="EMBL" id="CAAALY010255934">
    <property type="protein sequence ID" value="VEL37768.1"/>
    <property type="molecule type" value="Genomic_DNA"/>
</dbReference>
<reference evidence="1" key="1">
    <citation type="submission" date="2018-11" db="EMBL/GenBank/DDBJ databases">
        <authorList>
            <consortium name="Pathogen Informatics"/>
        </authorList>
    </citation>
    <scope>NUCLEOTIDE SEQUENCE</scope>
</reference>
<organism evidence="1 2">
    <name type="scientific">Protopolystoma xenopodis</name>
    <dbReference type="NCBI Taxonomy" id="117903"/>
    <lineage>
        <taxon>Eukaryota</taxon>
        <taxon>Metazoa</taxon>
        <taxon>Spiralia</taxon>
        <taxon>Lophotrochozoa</taxon>
        <taxon>Platyhelminthes</taxon>
        <taxon>Monogenea</taxon>
        <taxon>Polyopisthocotylea</taxon>
        <taxon>Polystomatidea</taxon>
        <taxon>Polystomatidae</taxon>
        <taxon>Protopolystoma</taxon>
    </lineage>
</organism>
<evidence type="ECO:0000313" key="2">
    <source>
        <dbReference type="Proteomes" id="UP000784294"/>
    </source>
</evidence>
<protein>
    <submittedName>
        <fullName evidence="1">Uncharacterized protein</fullName>
    </submittedName>
</protein>
<keyword evidence="2" id="KW-1185">Reference proteome</keyword>
<proteinExistence type="predicted"/>